<evidence type="ECO:0000256" key="2">
    <source>
        <dbReference type="ARBA" id="ARBA00022603"/>
    </source>
</evidence>
<comment type="caution">
    <text evidence="7">The sequence shown here is derived from an EMBL/GenBank/DDBJ whole genome shotgun (WGS) entry which is preliminary data.</text>
</comment>
<dbReference type="PANTHER" id="PTHR10629:SF52">
    <property type="entry name" value="DNA (CYTOSINE-5)-METHYLTRANSFERASE 1"/>
    <property type="match status" value="1"/>
</dbReference>
<dbReference type="SUPFAM" id="SSF53335">
    <property type="entry name" value="S-adenosyl-L-methionine-dependent methyltransferases"/>
    <property type="match status" value="1"/>
</dbReference>
<dbReference type="InterPro" id="IPR018117">
    <property type="entry name" value="C5_DNA_meth_AS"/>
</dbReference>
<gene>
    <name evidence="7" type="ORF">IMZ08_07420</name>
</gene>
<evidence type="ECO:0000256" key="1">
    <source>
        <dbReference type="ARBA" id="ARBA00011975"/>
    </source>
</evidence>
<dbReference type="GO" id="GO:0008168">
    <property type="term" value="F:methyltransferase activity"/>
    <property type="evidence" value="ECO:0007669"/>
    <property type="project" value="UniProtKB-KW"/>
</dbReference>
<dbReference type="EMBL" id="JADCLJ010000018">
    <property type="protein sequence ID" value="MBE4907882.1"/>
    <property type="molecule type" value="Genomic_DNA"/>
</dbReference>
<reference evidence="7 8" key="1">
    <citation type="submission" date="2020-10" db="EMBL/GenBank/DDBJ databases">
        <title>Bacillus sp. HD4P25, an endophyte from a halophyte.</title>
        <authorList>
            <person name="Sun J.-Q."/>
        </authorList>
    </citation>
    <scope>NUCLEOTIDE SEQUENCE [LARGE SCALE GENOMIC DNA]</scope>
    <source>
        <strain evidence="7 8">YIM 93174</strain>
    </source>
</reference>
<evidence type="ECO:0000256" key="3">
    <source>
        <dbReference type="ARBA" id="ARBA00022679"/>
    </source>
</evidence>
<dbReference type="Gene3D" id="3.90.120.10">
    <property type="entry name" value="DNA Methylase, subunit A, domain 2"/>
    <property type="match status" value="1"/>
</dbReference>
<name>A0ABR9QHB7_9BACI</name>
<dbReference type="InterPro" id="IPR001525">
    <property type="entry name" value="C5_MeTfrase"/>
</dbReference>
<organism evidence="7 8">
    <name type="scientific">Litchfieldia luteola</name>
    <dbReference type="NCBI Taxonomy" id="682179"/>
    <lineage>
        <taxon>Bacteria</taxon>
        <taxon>Bacillati</taxon>
        <taxon>Bacillota</taxon>
        <taxon>Bacilli</taxon>
        <taxon>Bacillales</taxon>
        <taxon>Bacillaceae</taxon>
        <taxon>Litchfieldia</taxon>
    </lineage>
</organism>
<dbReference type="Proteomes" id="UP001516662">
    <property type="component" value="Unassembled WGS sequence"/>
</dbReference>
<dbReference type="EC" id="2.1.1.37" evidence="1"/>
<keyword evidence="8" id="KW-1185">Reference proteome</keyword>
<evidence type="ECO:0000256" key="5">
    <source>
        <dbReference type="ARBA" id="ARBA00022747"/>
    </source>
</evidence>
<evidence type="ECO:0000256" key="4">
    <source>
        <dbReference type="ARBA" id="ARBA00022691"/>
    </source>
</evidence>
<keyword evidence="4 6" id="KW-0949">S-adenosyl-L-methionine</keyword>
<evidence type="ECO:0000313" key="8">
    <source>
        <dbReference type="Proteomes" id="UP001516662"/>
    </source>
</evidence>
<dbReference type="InterPro" id="IPR050390">
    <property type="entry name" value="C5-Methyltransferase"/>
</dbReference>
<protein>
    <recommendedName>
        <fullName evidence="1">DNA (cytosine-5-)-methyltransferase</fullName>
        <ecNumber evidence="1">2.1.1.37</ecNumber>
    </recommendedName>
</protein>
<keyword evidence="2 6" id="KW-0489">Methyltransferase</keyword>
<evidence type="ECO:0000313" key="7">
    <source>
        <dbReference type="EMBL" id="MBE4907882.1"/>
    </source>
</evidence>
<comment type="similarity">
    <text evidence="6">Belongs to the class I-like SAM-binding methyltransferase superfamily. C5-methyltransferase family.</text>
</comment>
<evidence type="ECO:0000256" key="6">
    <source>
        <dbReference type="PROSITE-ProRule" id="PRU01016"/>
    </source>
</evidence>
<dbReference type="RefSeq" id="WP_193535356.1">
    <property type="nucleotide sequence ID" value="NZ_JADCLJ010000018.1"/>
</dbReference>
<dbReference type="InterPro" id="IPR029063">
    <property type="entry name" value="SAM-dependent_MTases_sf"/>
</dbReference>
<sequence>MFNHLRGLSLFANVGMAETYLNDLGIEIMLANEKEEVRGEFYKHLHPKTEMIIGDITEDDIRNTIINKANALDVNLIIATPPCQGMSRHGKRELFDPRNQLITYAIDVIKKVKPMFVLLENVPKQLTTRIDYFGEEILIPEYIKRELEEIYHFNTDTIVNSADFGVPQRRERSIFLLSRKDQGIVWEHPVPKKKKQITLREAIGELPSLDPLVRDPDERWRFPNFEEKKEEGLKVSKWHYPPTHSWKHIQWMMHTPSGKTAFENNIYYPKKDDGTTIKGRISTYKRYSWDKPANTITQNNGVISSAICVHPGRLIQDDGSEEGRIYSDARVLTIYELLIVSSLPTNWNIPTWATETTIRNAIGEGIPPLLIKEIFRALLSGPQPYRKREVQLVADI</sequence>
<dbReference type="Pfam" id="PF00145">
    <property type="entry name" value="DNA_methylase"/>
    <property type="match status" value="1"/>
</dbReference>
<dbReference type="PROSITE" id="PS00094">
    <property type="entry name" value="C5_MTASE_1"/>
    <property type="match status" value="1"/>
</dbReference>
<accession>A0ABR9QHB7</accession>
<dbReference type="GO" id="GO:0032259">
    <property type="term" value="P:methylation"/>
    <property type="evidence" value="ECO:0007669"/>
    <property type="project" value="UniProtKB-KW"/>
</dbReference>
<feature type="active site" evidence="6">
    <location>
        <position position="83"/>
    </location>
</feature>
<dbReference type="PANTHER" id="PTHR10629">
    <property type="entry name" value="CYTOSINE-SPECIFIC METHYLTRANSFERASE"/>
    <property type="match status" value="1"/>
</dbReference>
<keyword evidence="3 6" id="KW-0808">Transferase</keyword>
<keyword evidence="5" id="KW-0680">Restriction system</keyword>
<dbReference type="PROSITE" id="PS51679">
    <property type="entry name" value="SAM_MT_C5"/>
    <property type="match status" value="1"/>
</dbReference>
<proteinExistence type="inferred from homology"/>
<dbReference type="Gene3D" id="3.40.50.150">
    <property type="entry name" value="Vaccinia Virus protein VP39"/>
    <property type="match status" value="1"/>
</dbReference>
<dbReference type="PRINTS" id="PR00105">
    <property type="entry name" value="C5METTRFRASE"/>
</dbReference>